<name>A0ABN3CS50_9ACTN</name>
<evidence type="ECO:0000313" key="3">
    <source>
        <dbReference type="Proteomes" id="UP001499843"/>
    </source>
</evidence>
<keyword evidence="1" id="KW-0812">Transmembrane</keyword>
<gene>
    <name evidence="2" type="ORF">GCM10009850_076470</name>
</gene>
<proteinExistence type="predicted"/>
<evidence type="ECO:0000256" key="1">
    <source>
        <dbReference type="SAM" id="Phobius"/>
    </source>
</evidence>
<feature type="transmembrane region" description="Helical" evidence="1">
    <location>
        <begin position="6"/>
        <end position="26"/>
    </location>
</feature>
<dbReference type="EMBL" id="BAAAQX010000025">
    <property type="protein sequence ID" value="GAA2212185.1"/>
    <property type="molecule type" value="Genomic_DNA"/>
</dbReference>
<dbReference type="Proteomes" id="UP001499843">
    <property type="component" value="Unassembled WGS sequence"/>
</dbReference>
<reference evidence="2 3" key="1">
    <citation type="journal article" date="2019" name="Int. J. Syst. Evol. Microbiol.">
        <title>The Global Catalogue of Microorganisms (GCM) 10K type strain sequencing project: providing services to taxonomists for standard genome sequencing and annotation.</title>
        <authorList>
            <consortium name="The Broad Institute Genomics Platform"/>
            <consortium name="The Broad Institute Genome Sequencing Center for Infectious Disease"/>
            <person name="Wu L."/>
            <person name="Ma J."/>
        </authorList>
    </citation>
    <scope>NUCLEOTIDE SEQUENCE [LARGE SCALE GENOMIC DNA]</scope>
    <source>
        <strain evidence="2 3">JCM 16114</strain>
    </source>
</reference>
<keyword evidence="3" id="KW-1185">Reference proteome</keyword>
<sequence length="73" mass="7928">MITAIFFAIAAVSALEITLFLALLGFGGAELRAFLRHHPDGSAGGLRDLAAEARQRGLVARDAVRRRWESHGR</sequence>
<accession>A0ABN3CS50</accession>
<comment type="caution">
    <text evidence="2">The sequence shown here is derived from an EMBL/GenBank/DDBJ whole genome shotgun (WGS) entry which is preliminary data.</text>
</comment>
<keyword evidence="1" id="KW-1133">Transmembrane helix</keyword>
<organism evidence="2 3">
    <name type="scientific">Nonomuraea monospora</name>
    <dbReference type="NCBI Taxonomy" id="568818"/>
    <lineage>
        <taxon>Bacteria</taxon>
        <taxon>Bacillati</taxon>
        <taxon>Actinomycetota</taxon>
        <taxon>Actinomycetes</taxon>
        <taxon>Streptosporangiales</taxon>
        <taxon>Streptosporangiaceae</taxon>
        <taxon>Nonomuraea</taxon>
    </lineage>
</organism>
<protein>
    <submittedName>
        <fullName evidence="2">Uncharacterized protein</fullName>
    </submittedName>
</protein>
<keyword evidence="1" id="KW-0472">Membrane</keyword>
<evidence type="ECO:0000313" key="2">
    <source>
        <dbReference type="EMBL" id="GAA2212185.1"/>
    </source>
</evidence>